<evidence type="ECO:0000313" key="1">
    <source>
        <dbReference type="EMBL" id="KAH6927375.1"/>
    </source>
</evidence>
<accession>A0ACB7RYB0</accession>
<keyword evidence="2" id="KW-1185">Reference proteome</keyword>
<name>A0ACB7RYB0_HYAAI</name>
<dbReference type="Proteomes" id="UP000821845">
    <property type="component" value="Chromosome 6"/>
</dbReference>
<gene>
    <name evidence="1" type="ORF">HPB50_002453</name>
</gene>
<protein>
    <submittedName>
        <fullName evidence="1">Uncharacterized protein</fullName>
    </submittedName>
</protein>
<dbReference type="EMBL" id="CM023486">
    <property type="protein sequence ID" value="KAH6927375.1"/>
    <property type="molecule type" value="Genomic_DNA"/>
</dbReference>
<sequence>MRLAVRYPSSRWAVTRVTVNDQSTDSTPSKVAKVSITLPLRALGLPLLPVRKLCPLLVFVLFAYAVRLLVAILMRKHDLSSFRVLLALANVFRTFTSFLSVVHVCLHYHSLHDVATKIRVTFGAHSPTLARFTRLLAAFCVVCGVVVWSALLLNAFGAPVQKKAYFSVQEVLLPLADTLLLSLSKTVPSLTVVPFVALCHMLSGSTLRFMSALESTSTKAVSSVSEIKAVLIGLSRASDVASALNHTYGAMMSWWYADLTASFLLCIPSCVLAATGNAHFSEYAFVLVDVVRDMTVFTTMTFVASDMAKNVSDSLHYALRVTNTIDERSMDLALLLKNLVYHIQDAKVELTGAEFFIVDRALMNRVLLLVSTFAIILYQFLS</sequence>
<proteinExistence type="predicted"/>
<evidence type="ECO:0000313" key="2">
    <source>
        <dbReference type="Proteomes" id="UP000821845"/>
    </source>
</evidence>
<comment type="caution">
    <text evidence="1">The sequence shown here is derived from an EMBL/GenBank/DDBJ whole genome shotgun (WGS) entry which is preliminary data.</text>
</comment>
<organism evidence="1 2">
    <name type="scientific">Hyalomma asiaticum</name>
    <name type="common">Tick</name>
    <dbReference type="NCBI Taxonomy" id="266040"/>
    <lineage>
        <taxon>Eukaryota</taxon>
        <taxon>Metazoa</taxon>
        <taxon>Ecdysozoa</taxon>
        <taxon>Arthropoda</taxon>
        <taxon>Chelicerata</taxon>
        <taxon>Arachnida</taxon>
        <taxon>Acari</taxon>
        <taxon>Parasitiformes</taxon>
        <taxon>Ixodida</taxon>
        <taxon>Ixodoidea</taxon>
        <taxon>Ixodidae</taxon>
        <taxon>Hyalomminae</taxon>
        <taxon>Hyalomma</taxon>
    </lineage>
</organism>
<reference evidence="1" key="1">
    <citation type="submission" date="2020-05" db="EMBL/GenBank/DDBJ databases">
        <title>Large-scale comparative analyses of tick genomes elucidate their genetic diversity and vector capacities.</title>
        <authorList>
            <person name="Jia N."/>
            <person name="Wang J."/>
            <person name="Shi W."/>
            <person name="Du L."/>
            <person name="Sun Y."/>
            <person name="Zhan W."/>
            <person name="Jiang J."/>
            <person name="Wang Q."/>
            <person name="Zhang B."/>
            <person name="Ji P."/>
            <person name="Sakyi L.B."/>
            <person name="Cui X."/>
            <person name="Yuan T."/>
            <person name="Jiang B."/>
            <person name="Yang W."/>
            <person name="Lam T.T.-Y."/>
            <person name="Chang Q."/>
            <person name="Ding S."/>
            <person name="Wang X."/>
            <person name="Zhu J."/>
            <person name="Ruan X."/>
            <person name="Zhao L."/>
            <person name="Wei J."/>
            <person name="Que T."/>
            <person name="Du C."/>
            <person name="Cheng J."/>
            <person name="Dai P."/>
            <person name="Han X."/>
            <person name="Huang E."/>
            <person name="Gao Y."/>
            <person name="Liu J."/>
            <person name="Shao H."/>
            <person name="Ye R."/>
            <person name="Li L."/>
            <person name="Wei W."/>
            <person name="Wang X."/>
            <person name="Wang C."/>
            <person name="Yang T."/>
            <person name="Huo Q."/>
            <person name="Li W."/>
            <person name="Guo W."/>
            <person name="Chen H."/>
            <person name="Zhou L."/>
            <person name="Ni X."/>
            <person name="Tian J."/>
            <person name="Zhou Y."/>
            <person name="Sheng Y."/>
            <person name="Liu T."/>
            <person name="Pan Y."/>
            <person name="Xia L."/>
            <person name="Li J."/>
            <person name="Zhao F."/>
            <person name="Cao W."/>
        </authorList>
    </citation>
    <scope>NUCLEOTIDE SEQUENCE</scope>
    <source>
        <strain evidence="1">Hyas-2018</strain>
    </source>
</reference>